<name>X1B329_9ZZZZ</name>
<reference evidence="1" key="1">
    <citation type="journal article" date="2014" name="Front. Microbiol.">
        <title>High frequency of phylogenetically diverse reductive dehalogenase-homologous genes in deep subseafloor sedimentary metagenomes.</title>
        <authorList>
            <person name="Kawai M."/>
            <person name="Futagami T."/>
            <person name="Toyoda A."/>
            <person name="Takaki Y."/>
            <person name="Nishi S."/>
            <person name="Hori S."/>
            <person name="Arai W."/>
            <person name="Tsubouchi T."/>
            <person name="Morono Y."/>
            <person name="Uchiyama I."/>
            <person name="Ito T."/>
            <person name="Fujiyama A."/>
            <person name="Inagaki F."/>
            <person name="Takami H."/>
        </authorList>
    </citation>
    <scope>NUCLEOTIDE SEQUENCE</scope>
    <source>
        <strain evidence="1">Expedition CK06-06</strain>
    </source>
</reference>
<dbReference type="AlphaFoldDB" id="X1B329"/>
<dbReference type="EMBL" id="BART01017227">
    <property type="protein sequence ID" value="GAG75727.1"/>
    <property type="molecule type" value="Genomic_DNA"/>
</dbReference>
<evidence type="ECO:0000313" key="1">
    <source>
        <dbReference type="EMBL" id="GAG75727.1"/>
    </source>
</evidence>
<organism evidence="1">
    <name type="scientific">marine sediment metagenome</name>
    <dbReference type="NCBI Taxonomy" id="412755"/>
    <lineage>
        <taxon>unclassified sequences</taxon>
        <taxon>metagenomes</taxon>
        <taxon>ecological metagenomes</taxon>
    </lineage>
</organism>
<proteinExistence type="predicted"/>
<comment type="caution">
    <text evidence="1">The sequence shown here is derived from an EMBL/GenBank/DDBJ whole genome shotgun (WGS) entry which is preliminary data.</text>
</comment>
<sequence length="57" mass="6408">MADEFYFETDLIHYFKTDGSGNTVIPEGVSMEFNPLYEFGAISGTYTVTTFVDPITQ</sequence>
<protein>
    <submittedName>
        <fullName evidence="1">Uncharacterized protein</fullName>
    </submittedName>
</protein>
<accession>X1B329</accession>
<gene>
    <name evidence="1" type="ORF">S01H4_32855</name>
</gene>